<dbReference type="PANTHER" id="PTHR37302">
    <property type="entry name" value="SLR1116 PROTEIN"/>
    <property type="match status" value="1"/>
</dbReference>
<dbReference type="Pfam" id="PF05163">
    <property type="entry name" value="DinB"/>
    <property type="match status" value="1"/>
</dbReference>
<accession>A0A2R9STR1</accession>
<dbReference type="KEGG" id="pvo:PVOR_17819"/>
<dbReference type="SUPFAM" id="SSF109854">
    <property type="entry name" value="DinB/YfiT-like putative metalloenzymes"/>
    <property type="match status" value="1"/>
</dbReference>
<dbReference type="EMBL" id="ADHJ01000025">
    <property type="protein sequence ID" value="EFU40750.1"/>
    <property type="molecule type" value="Genomic_DNA"/>
</dbReference>
<evidence type="ECO:0000256" key="1">
    <source>
        <dbReference type="ARBA" id="ARBA00008635"/>
    </source>
</evidence>
<name>A0A2R9STR1_9BACL</name>
<sequence length="179" mass="20524">MTNHPVEMFDYHAWAIQTLLGRIKELPSSVLQQEVNTSFSTIGEVFAHVYALDKCWLQVLSGTSMPQALEACLPLQQEILGYAVDEFAIAFRELAEEYRAWFRSQNDLEQSIVLDNPYAGTRSTRLSEIVLQAVNHGTYHRGNILTMLRQLGHASIMNDYSLYWYRQPARSHEVEESAK</sequence>
<feature type="binding site" evidence="3">
    <location>
        <position position="140"/>
    </location>
    <ligand>
        <name>a divalent metal cation</name>
        <dbReference type="ChEBI" id="CHEBI:60240"/>
    </ligand>
</feature>
<organism evidence="4 5">
    <name type="scientific">Paenibacillus vortex V453</name>
    <dbReference type="NCBI Taxonomy" id="715225"/>
    <lineage>
        <taxon>Bacteria</taxon>
        <taxon>Bacillati</taxon>
        <taxon>Bacillota</taxon>
        <taxon>Bacilli</taxon>
        <taxon>Bacillales</taxon>
        <taxon>Paenibacillaceae</taxon>
        <taxon>Paenibacillus</taxon>
    </lineage>
</organism>
<comment type="similarity">
    <text evidence="1">Belongs to the DinB family.</text>
</comment>
<keyword evidence="2 3" id="KW-0479">Metal-binding</keyword>
<dbReference type="Proteomes" id="UP000003094">
    <property type="component" value="Unassembled WGS sequence"/>
</dbReference>
<gene>
    <name evidence="4" type="ORF">PVOR_17819</name>
</gene>
<dbReference type="GO" id="GO:0046872">
    <property type="term" value="F:metal ion binding"/>
    <property type="evidence" value="ECO:0007669"/>
    <property type="project" value="UniProtKB-KW"/>
</dbReference>
<evidence type="ECO:0000313" key="5">
    <source>
        <dbReference type="Proteomes" id="UP000003094"/>
    </source>
</evidence>
<dbReference type="InterPro" id="IPR007837">
    <property type="entry name" value="DinB"/>
</dbReference>
<comment type="caution">
    <text evidence="4">The sequence shown here is derived from an EMBL/GenBank/DDBJ whole genome shotgun (WGS) entry which is preliminary data.</text>
</comment>
<evidence type="ECO:0000313" key="4">
    <source>
        <dbReference type="EMBL" id="EFU40750.1"/>
    </source>
</evidence>
<evidence type="ECO:0000256" key="3">
    <source>
        <dbReference type="PIRSR" id="PIRSR607837-1"/>
    </source>
</evidence>
<feature type="binding site" evidence="3">
    <location>
        <position position="48"/>
    </location>
    <ligand>
        <name>a divalent metal cation</name>
        <dbReference type="ChEBI" id="CHEBI:60240"/>
    </ligand>
</feature>
<proteinExistence type="inferred from homology"/>
<feature type="binding site" evidence="3">
    <location>
        <position position="136"/>
    </location>
    <ligand>
        <name>a divalent metal cation</name>
        <dbReference type="ChEBI" id="CHEBI:60240"/>
    </ligand>
</feature>
<evidence type="ECO:0000256" key="2">
    <source>
        <dbReference type="ARBA" id="ARBA00022723"/>
    </source>
</evidence>
<reference evidence="4 5" key="1">
    <citation type="journal article" date="2010" name="BMC Genomics">
        <title>Genome sequence of the pattern forming Paenibacillus vortex bacterium reveals potential for thriving in complex environments.</title>
        <authorList>
            <person name="Sirota-Madi A."/>
            <person name="Olender T."/>
            <person name="Helman Y."/>
            <person name="Ingham C."/>
            <person name="Brainis I."/>
            <person name="Roth D."/>
            <person name="Hagi E."/>
            <person name="Brodsky L."/>
            <person name="Leshkowitz D."/>
            <person name="Galatenko V."/>
            <person name="Nikolaev V."/>
            <person name="Mugasimangalam R.C."/>
            <person name="Bransburg-Zabary S."/>
            <person name="Gutnick D.L."/>
            <person name="Lancet D."/>
            <person name="Ben-Jacob E."/>
        </authorList>
    </citation>
    <scope>NUCLEOTIDE SEQUENCE [LARGE SCALE GENOMIC DNA]</scope>
    <source>
        <strain evidence="4 5">V453</strain>
    </source>
</reference>
<keyword evidence="5" id="KW-1185">Reference proteome</keyword>
<dbReference type="InterPro" id="IPR034660">
    <property type="entry name" value="DinB/YfiT-like"/>
</dbReference>
<protein>
    <submittedName>
        <fullName evidence="4">DinB family protein</fullName>
    </submittedName>
</protein>
<dbReference type="RefSeq" id="WP_006210387.1">
    <property type="nucleotide sequence ID" value="NZ_ADHJ01000025.1"/>
</dbReference>
<dbReference type="PANTHER" id="PTHR37302:SF1">
    <property type="entry name" value="PROTEIN DINB"/>
    <property type="match status" value="1"/>
</dbReference>
<dbReference type="AlphaFoldDB" id="A0A2R9STR1"/>
<dbReference type="Gene3D" id="1.20.120.450">
    <property type="entry name" value="dinb family like domain"/>
    <property type="match status" value="1"/>
</dbReference>